<dbReference type="RefSeq" id="WP_379909383.1">
    <property type="nucleotide sequence ID" value="NZ_JBHSWE010000001.1"/>
</dbReference>
<dbReference type="Proteomes" id="UP001596422">
    <property type="component" value="Unassembled WGS sequence"/>
</dbReference>
<organism evidence="1 2">
    <name type="scientific">Marinobacterium aestuariivivens</name>
    <dbReference type="NCBI Taxonomy" id="1698799"/>
    <lineage>
        <taxon>Bacteria</taxon>
        <taxon>Pseudomonadati</taxon>
        <taxon>Pseudomonadota</taxon>
        <taxon>Gammaproteobacteria</taxon>
        <taxon>Oceanospirillales</taxon>
        <taxon>Oceanospirillaceae</taxon>
        <taxon>Marinobacterium</taxon>
    </lineage>
</organism>
<sequence length="42" mass="4540">MKKGPDLIMVIVLVFLVGSIMTGVSQSDIQFAALVEQVFNNS</sequence>
<keyword evidence="2" id="KW-1185">Reference proteome</keyword>
<comment type="caution">
    <text evidence="1">The sequence shown here is derived from an EMBL/GenBank/DDBJ whole genome shotgun (WGS) entry which is preliminary data.</text>
</comment>
<name>A0ABW2A078_9GAMM</name>
<gene>
    <name evidence="1" type="ORF">ACFQDL_12970</name>
</gene>
<accession>A0ABW2A078</accession>
<protein>
    <submittedName>
        <fullName evidence="1">Uncharacterized protein</fullName>
    </submittedName>
</protein>
<evidence type="ECO:0000313" key="1">
    <source>
        <dbReference type="EMBL" id="MFC6670875.1"/>
    </source>
</evidence>
<reference evidence="2" key="1">
    <citation type="journal article" date="2019" name="Int. J. Syst. Evol. Microbiol.">
        <title>The Global Catalogue of Microorganisms (GCM) 10K type strain sequencing project: providing services to taxonomists for standard genome sequencing and annotation.</title>
        <authorList>
            <consortium name="The Broad Institute Genomics Platform"/>
            <consortium name="The Broad Institute Genome Sequencing Center for Infectious Disease"/>
            <person name="Wu L."/>
            <person name="Ma J."/>
        </authorList>
    </citation>
    <scope>NUCLEOTIDE SEQUENCE [LARGE SCALE GENOMIC DNA]</scope>
    <source>
        <strain evidence="2">NBRC 111756</strain>
    </source>
</reference>
<dbReference type="EMBL" id="JBHSWE010000001">
    <property type="protein sequence ID" value="MFC6670875.1"/>
    <property type="molecule type" value="Genomic_DNA"/>
</dbReference>
<proteinExistence type="predicted"/>
<evidence type="ECO:0000313" key="2">
    <source>
        <dbReference type="Proteomes" id="UP001596422"/>
    </source>
</evidence>